<dbReference type="Pfam" id="PF03476">
    <property type="entry name" value="MOSC_N"/>
    <property type="match status" value="1"/>
</dbReference>
<proteinExistence type="predicted"/>
<dbReference type="PANTHER" id="PTHR14237:SF19">
    <property type="entry name" value="MITOCHONDRIAL AMIDOXIME REDUCING COMPONENT 1"/>
    <property type="match status" value="1"/>
</dbReference>
<organism evidence="2 3">
    <name type="scientific">Miscanthus lutarioriparius</name>
    <dbReference type="NCBI Taxonomy" id="422564"/>
    <lineage>
        <taxon>Eukaryota</taxon>
        <taxon>Viridiplantae</taxon>
        <taxon>Streptophyta</taxon>
        <taxon>Embryophyta</taxon>
        <taxon>Tracheophyta</taxon>
        <taxon>Spermatophyta</taxon>
        <taxon>Magnoliopsida</taxon>
        <taxon>Liliopsida</taxon>
        <taxon>Poales</taxon>
        <taxon>Poaceae</taxon>
        <taxon>PACMAD clade</taxon>
        <taxon>Panicoideae</taxon>
        <taxon>Andropogonodae</taxon>
        <taxon>Andropogoneae</taxon>
        <taxon>Saccharinae</taxon>
        <taxon>Miscanthus</taxon>
    </lineage>
</organism>
<reference evidence="2" key="1">
    <citation type="submission" date="2020-10" db="EMBL/GenBank/DDBJ databases">
        <authorList>
            <person name="Han B."/>
            <person name="Lu T."/>
            <person name="Zhao Q."/>
            <person name="Huang X."/>
            <person name="Zhao Y."/>
        </authorList>
    </citation>
    <scope>NUCLEOTIDE SEQUENCE</scope>
</reference>
<gene>
    <name evidence="2" type="ORF">NCGR_LOCUS16230</name>
</gene>
<dbReference type="OrthoDB" id="17255at2759"/>
<evidence type="ECO:0000313" key="3">
    <source>
        <dbReference type="Proteomes" id="UP000604825"/>
    </source>
</evidence>
<feature type="domain" description="Molybdenum cofactor sulfurase middle" evidence="1">
    <location>
        <begin position="25"/>
        <end position="85"/>
    </location>
</feature>
<dbReference type="EMBL" id="CAJGYO010000004">
    <property type="protein sequence ID" value="CAD6223841.1"/>
    <property type="molecule type" value="Genomic_DNA"/>
</dbReference>
<comment type="caution">
    <text evidence="2">The sequence shown here is derived from an EMBL/GenBank/DDBJ whole genome shotgun (WGS) entry which is preliminary data.</text>
</comment>
<dbReference type="InterPro" id="IPR005303">
    <property type="entry name" value="MOCOS_middle"/>
</dbReference>
<accession>A0A811NEQ7</accession>
<dbReference type="PANTHER" id="PTHR14237">
    <property type="entry name" value="MOLYBDOPTERIN COFACTOR SULFURASE MOSC"/>
    <property type="match status" value="1"/>
</dbReference>
<protein>
    <recommendedName>
        <fullName evidence="1">Molybdenum cofactor sulfurase middle domain-containing protein</fullName>
    </recommendedName>
</protein>
<evidence type="ECO:0000259" key="1">
    <source>
        <dbReference type="Pfam" id="PF03476"/>
    </source>
</evidence>
<keyword evidence="3" id="KW-1185">Reference proteome</keyword>
<name>A0A811NEQ7_9POAL</name>
<dbReference type="SUPFAM" id="SSF141673">
    <property type="entry name" value="MOSC N-terminal domain-like"/>
    <property type="match status" value="1"/>
</dbReference>
<sequence length="99" mass="10588">MEKAASFLSSLVAGGGGGGSPEPAATVQSITIYPIKSCRGISVPQATITATGFRWDRQWMVVNAKGRAVTQRVEPSLALVEVDMPPEAFAEDWQPHPDY</sequence>
<dbReference type="Proteomes" id="UP000604825">
    <property type="component" value="Unassembled WGS sequence"/>
</dbReference>
<evidence type="ECO:0000313" key="2">
    <source>
        <dbReference type="EMBL" id="CAD6223841.1"/>
    </source>
</evidence>
<dbReference type="AlphaFoldDB" id="A0A811NEQ7"/>